<organism evidence="2 3">
    <name type="scientific">Sporosarcina psychrophila</name>
    <name type="common">Bacillus psychrophilus</name>
    <dbReference type="NCBI Taxonomy" id="1476"/>
    <lineage>
        <taxon>Bacteria</taxon>
        <taxon>Bacillati</taxon>
        <taxon>Bacillota</taxon>
        <taxon>Bacilli</taxon>
        <taxon>Bacillales</taxon>
        <taxon>Caryophanaceae</taxon>
        <taxon>Sporosarcina</taxon>
    </lineage>
</organism>
<dbReference type="InterPro" id="IPR004518">
    <property type="entry name" value="MazG-like_dom"/>
</dbReference>
<protein>
    <submittedName>
        <fullName evidence="2">MazG-like family protein</fullName>
    </submittedName>
</protein>
<dbReference type="Proteomes" id="UP000698173">
    <property type="component" value="Unassembled WGS sequence"/>
</dbReference>
<dbReference type="PANTHER" id="PTHR42702">
    <property type="entry name" value="NUCLEOTIDE PYROPHOSPHOHYDROLASE"/>
    <property type="match status" value="1"/>
</dbReference>
<dbReference type="EMBL" id="DYWT01000251">
    <property type="protein sequence ID" value="HJF33282.1"/>
    <property type="molecule type" value="Genomic_DNA"/>
</dbReference>
<reference evidence="2" key="1">
    <citation type="journal article" date="2021" name="PeerJ">
        <title>Extensive microbial diversity within the chicken gut microbiome revealed by metagenomics and culture.</title>
        <authorList>
            <person name="Gilroy R."/>
            <person name="Ravi A."/>
            <person name="Getino M."/>
            <person name="Pursley I."/>
            <person name="Horton D.L."/>
            <person name="Alikhan N.F."/>
            <person name="Baker D."/>
            <person name="Gharbi K."/>
            <person name="Hall N."/>
            <person name="Watson M."/>
            <person name="Adriaenssens E.M."/>
            <person name="Foster-Nyarko E."/>
            <person name="Jarju S."/>
            <person name="Secka A."/>
            <person name="Antonio M."/>
            <person name="Oren A."/>
            <person name="Chaudhuri R.R."/>
            <person name="La Ragione R."/>
            <person name="Hildebrand F."/>
            <person name="Pallen M.J."/>
        </authorList>
    </citation>
    <scope>NUCLEOTIDE SEQUENCE</scope>
    <source>
        <strain evidence="2">CHK171-7178</strain>
    </source>
</reference>
<sequence>MNLNIDGQVIVKAITNDKETTNPDELIRLVENWSLDKGLDKADSSKQFLKVTEEVGEVASALARSQEEELKDAIGDVVVTLIILAQQNGLTLTECLSHAYNVIKHRTGRTVNGVFVKAEDL</sequence>
<comment type="caution">
    <text evidence="2">The sequence shown here is derived from an EMBL/GenBank/DDBJ whole genome shotgun (WGS) entry which is preliminary data.</text>
</comment>
<dbReference type="SUPFAM" id="SSF101386">
    <property type="entry name" value="all-alpha NTP pyrophosphatases"/>
    <property type="match status" value="1"/>
</dbReference>
<dbReference type="PANTHER" id="PTHR42702:SF1">
    <property type="entry name" value="REGULATORY PROTEIN FOR BETA-LACTAMASE"/>
    <property type="match status" value="1"/>
</dbReference>
<dbReference type="CDD" id="cd11540">
    <property type="entry name" value="NTP-PPase_u3"/>
    <property type="match status" value="1"/>
</dbReference>
<gene>
    <name evidence="2" type="ORF">K8V56_16085</name>
</gene>
<evidence type="ECO:0000313" key="2">
    <source>
        <dbReference type="EMBL" id="HJF33282.1"/>
    </source>
</evidence>
<evidence type="ECO:0000259" key="1">
    <source>
        <dbReference type="Pfam" id="PF03819"/>
    </source>
</evidence>
<accession>A0A921KEF8</accession>
<proteinExistence type="predicted"/>
<evidence type="ECO:0000313" key="3">
    <source>
        <dbReference type="Proteomes" id="UP000698173"/>
    </source>
</evidence>
<name>A0A921KEF8_SPOPS</name>
<feature type="domain" description="NTP pyrophosphohydrolase MazG-like" evidence="1">
    <location>
        <begin position="50"/>
        <end position="106"/>
    </location>
</feature>
<dbReference type="AlphaFoldDB" id="A0A921KEF8"/>
<reference evidence="2" key="2">
    <citation type="submission" date="2021-09" db="EMBL/GenBank/DDBJ databases">
        <authorList>
            <person name="Gilroy R."/>
        </authorList>
    </citation>
    <scope>NUCLEOTIDE SEQUENCE</scope>
    <source>
        <strain evidence="2">CHK171-7178</strain>
    </source>
</reference>
<dbReference type="Gene3D" id="1.10.287.1080">
    <property type="entry name" value="MazG-like"/>
    <property type="match status" value="1"/>
</dbReference>
<dbReference type="Pfam" id="PF03819">
    <property type="entry name" value="MazG"/>
    <property type="match status" value="1"/>
</dbReference>